<protein>
    <recommendedName>
        <fullName evidence="2">C2H2-type domain-containing protein</fullName>
    </recommendedName>
</protein>
<organism evidence="3 4">
    <name type="scientific">Opisthorchis viverrini</name>
    <name type="common">Southeast Asian liver fluke</name>
    <dbReference type="NCBI Taxonomy" id="6198"/>
    <lineage>
        <taxon>Eukaryota</taxon>
        <taxon>Metazoa</taxon>
        <taxon>Spiralia</taxon>
        <taxon>Lophotrochozoa</taxon>
        <taxon>Platyhelminthes</taxon>
        <taxon>Trematoda</taxon>
        <taxon>Digenea</taxon>
        <taxon>Opisthorchiida</taxon>
        <taxon>Opisthorchiata</taxon>
        <taxon>Opisthorchiidae</taxon>
        <taxon>Opisthorchis</taxon>
    </lineage>
</organism>
<keyword evidence="4" id="KW-1185">Reference proteome</keyword>
<evidence type="ECO:0000313" key="4">
    <source>
        <dbReference type="Proteomes" id="UP000243686"/>
    </source>
</evidence>
<evidence type="ECO:0000313" key="3">
    <source>
        <dbReference type="EMBL" id="OON15816.1"/>
    </source>
</evidence>
<gene>
    <name evidence="3" type="ORF">X801_08377</name>
</gene>
<reference evidence="3 4" key="1">
    <citation type="submission" date="2015-03" db="EMBL/GenBank/DDBJ databases">
        <title>Draft genome of the nematode, Opisthorchis viverrini.</title>
        <authorList>
            <person name="Mitreva M."/>
        </authorList>
    </citation>
    <scope>NUCLEOTIDE SEQUENCE [LARGE SCALE GENOMIC DNA]</scope>
    <source>
        <strain evidence="3">Khon Kaen</strain>
    </source>
</reference>
<keyword evidence="1" id="KW-0862">Zinc</keyword>
<dbReference type="GO" id="GO:0008270">
    <property type="term" value="F:zinc ion binding"/>
    <property type="evidence" value="ECO:0007669"/>
    <property type="project" value="UniProtKB-KW"/>
</dbReference>
<dbReference type="EMBL" id="KV901134">
    <property type="protein sequence ID" value="OON15816.1"/>
    <property type="molecule type" value="Genomic_DNA"/>
</dbReference>
<sequence length="116" mass="13578">MSSVQKAFEENNNACISHPERARTTRIHLMRKHHWEQLLARKSFEGAEYSKLSDKEFDTCPNCGKRLRSQNVLNKHLLVRTRKKPHSCSMCGSKFTKCFNVKRHADRCHRLGIKDP</sequence>
<feature type="domain" description="C2H2-type" evidence="2">
    <location>
        <begin position="58"/>
        <end position="85"/>
    </location>
</feature>
<dbReference type="InterPro" id="IPR013087">
    <property type="entry name" value="Znf_C2H2_type"/>
</dbReference>
<accession>A0A1S8WMY0</accession>
<evidence type="ECO:0000259" key="2">
    <source>
        <dbReference type="PROSITE" id="PS50157"/>
    </source>
</evidence>
<dbReference type="AlphaFoldDB" id="A0A1S8WMY0"/>
<dbReference type="InterPro" id="IPR036236">
    <property type="entry name" value="Znf_C2H2_sf"/>
</dbReference>
<dbReference type="Gene3D" id="3.30.160.60">
    <property type="entry name" value="Classic Zinc Finger"/>
    <property type="match status" value="1"/>
</dbReference>
<dbReference type="Proteomes" id="UP000243686">
    <property type="component" value="Unassembled WGS sequence"/>
</dbReference>
<name>A0A1S8WMY0_OPIVI</name>
<keyword evidence="1" id="KW-0863">Zinc-finger</keyword>
<dbReference type="PROSITE" id="PS00028">
    <property type="entry name" value="ZINC_FINGER_C2H2_1"/>
    <property type="match status" value="1"/>
</dbReference>
<keyword evidence="1" id="KW-0479">Metal-binding</keyword>
<evidence type="ECO:0000256" key="1">
    <source>
        <dbReference type="PROSITE-ProRule" id="PRU00042"/>
    </source>
</evidence>
<proteinExistence type="predicted"/>
<dbReference type="SUPFAM" id="SSF57667">
    <property type="entry name" value="beta-beta-alpha zinc fingers"/>
    <property type="match status" value="1"/>
</dbReference>
<dbReference type="PROSITE" id="PS50157">
    <property type="entry name" value="ZINC_FINGER_C2H2_2"/>
    <property type="match status" value="1"/>
</dbReference>